<gene>
    <name evidence="3" type="primary">LOC117646838</name>
</gene>
<reference evidence="3" key="1">
    <citation type="submission" date="2025-08" db="UniProtKB">
        <authorList>
            <consortium name="RefSeq"/>
        </authorList>
    </citation>
    <scope>IDENTIFICATION</scope>
    <source>
        <tissue evidence="3">Total insect</tissue>
    </source>
</reference>
<accession>A0A6P8ZA51</accession>
<keyword evidence="1" id="KW-0732">Signal</keyword>
<protein>
    <submittedName>
        <fullName evidence="3">Uncharacterized protein LOC117646838</fullName>
    </submittedName>
</protein>
<dbReference type="RefSeq" id="XP_034243987.1">
    <property type="nucleotide sequence ID" value="XM_034388096.1"/>
</dbReference>
<dbReference type="KEGG" id="tpal:117646838"/>
<keyword evidence="2" id="KW-1185">Reference proteome</keyword>
<evidence type="ECO:0000313" key="3">
    <source>
        <dbReference type="RefSeq" id="XP_034243987.1"/>
    </source>
</evidence>
<name>A0A6P8ZA51_THRPL</name>
<feature type="chain" id="PRO_5027567335" evidence="1">
    <location>
        <begin position="23"/>
        <end position="136"/>
    </location>
</feature>
<evidence type="ECO:0000256" key="1">
    <source>
        <dbReference type="SAM" id="SignalP"/>
    </source>
</evidence>
<dbReference type="Proteomes" id="UP000515158">
    <property type="component" value="Unplaced"/>
</dbReference>
<evidence type="ECO:0000313" key="2">
    <source>
        <dbReference type="Proteomes" id="UP000515158"/>
    </source>
</evidence>
<dbReference type="AlphaFoldDB" id="A0A6P8ZA51"/>
<dbReference type="GeneID" id="117646838"/>
<feature type="signal peptide" evidence="1">
    <location>
        <begin position="1"/>
        <end position="22"/>
    </location>
</feature>
<dbReference type="InParanoid" id="A0A6P8ZA51"/>
<proteinExistence type="predicted"/>
<sequence length="136" mass="14701">MFSKTVLVAFVALCCAQAFVSAAPHDEKDIISFSNYQGRSIIKCLSQSYIFAKDSMPIVAGFGKILVNAYTGANACASMDDNAEPPAGAIKACYKNVFDEAVNSLHALREEFRKVIYADAPVIHIIATDCFGLESH</sequence>
<organism evidence="3">
    <name type="scientific">Thrips palmi</name>
    <name type="common">Melon thrips</name>
    <dbReference type="NCBI Taxonomy" id="161013"/>
    <lineage>
        <taxon>Eukaryota</taxon>
        <taxon>Metazoa</taxon>
        <taxon>Ecdysozoa</taxon>
        <taxon>Arthropoda</taxon>
        <taxon>Hexapoda</taxon>
        <taxon>Insecta</taxon>
        <taxon>Pterygota</taxon>
        <taxon>Neoptera</taxon>
        <taxon>Paraneoptera</taxon>
        <taxon>Thysanoptera</taxon>
        <taxon>Terebrantia</taxon>
        <taxon>Thripoidea</taxon>
        <taxon>Thripidae</taxon>
        <taxon>Thrips</taxon>
    </lineage>
</organism>